<dbReference type="Proteomes" id="UP001620626">
    <property type="component" value="Unassembled WGS sequence"/>
</dbReference>
<evidence type="ECO:0000313" key="9">
    <source>
        <dbReference type="EMBL" id="KAL3083536.1"/>
    </source>
</evidence>
<evidence type="ECO:0000256" key="2">
    <source>
        <dbReference type="ARBA" id="ARBA00022980"/>
    </source>
</evidence>
<dbReference type="InterPro" id="IPR005568">
    <property type="entry name" value="Ribosomal_uL6_N"/>
</dbReference>
<dbReference type="PANTHER" id="PTHR10715">
    <property type="entry name" value="60S RIBOSOMAL PROTEIN L6"/>
    <property type="match status" value="1"/>
</dbReference>
<dbReference type="AlphaFoldDB" id="A0ABD2IW87"/>
<name>A0ABD2IW87_9BILA</name>
<gene>
    <name evidence="9" type="ORF">niasHT_039739</name>
</gene>
<keyword evidence="3" id="KW-0687">Ribonucleoprotein</keyword>
<evidence type="ECO:0000256" key="1">
    <source>
        <dbReference type="ARBA" id="ARBA00010592"/>
    </source>
</evidence>
<dbReference type="Pfam" id="PF03868">
    <property type="entry name" value="Ribosomal_L6e_N"/>
    <property type="match status" value="1"/>
</dbReference>
<dbReference type="GO" id="GO:1990904">
    <property type="term" value="C:ribonucleoprotein complex"/>
    <property type="evidence" value="ECO:0007669"/>
    <property type="project" value="UniProtKB-KW"/>
</dbReference>
<proteinExistence type="inferred from homology"/>
<dbReference type="InterPro" id="IPR000915">
    <property type="entry name" value="60S_ribosomal_eL6"/>
</dbReference>
<keyword evidence="10" id="KW-1185">Reference proteome</keyword>
<sequence>MTSKTSPKMPRNYQIASGLQRFSKARMFHAKGMWVKLKKPFEKKAKHAQKAEKFVVKKIGGEKNGGERKVLKKKEPKLLPQVPSVQIKNKNRPKKVPLRKSISPGTVLIILAGRHRGKRVIFIKQLPKSGLLLVTGPLKLNATPLRRIAQAFVIATKTKLDISTMNVPEHLDDKYFKRQSGKVADRSKGGIFAEGANQQYAVTDQRKEDQKTVDSQVMEVIRKHPEKKFLFGYLGSRFHLAKGMHPHKNGLLIPFYDDRIRNCCLLFRRTAREYTYYFSLD</sequence>
<dbReference type="EMBL" id="JBICBT010001101">
    <property type="protein sequence ID" value="KAL3083536.1"/>
    <property type="molecule type" value="Genomic_DNA"/>
</dbReference>
<dbReference type="GO" id="GO:0005840">
    <property type="term" value="C:ribosome"/>
    <property type="evidence" value="ECO:0007669"/>
    <property type="project" value="UniProtKB-KW"/>
</dbReference>
<evidence type="ECO:0000256" key="4">
    <source>
        <dbReference type="ARBA" id="ARBA00034092"/>
    </source>
</evidence>
<organism evidence="9 10">
    <name type="scientific">Heterodera trifolii</name>
    <dbReference type="NCBI Taxonomy" id="157864"/>
    <lineage>
        <taxon>Eukaryota</taxon>
        <taxon>Metazoa</taxon>
        <taxon>Ecdysozoa</taxon>
        <taxon>Nematoda</taxon>
        <taxon>Chromadorea</taxon>
        <taxon>Rhabditida</taxon>
        <taxon>Tylenchina</taxon>
        <taxon>Tylenchomorpha</taxon>
        <taxon>Tylenchoidea</taxon>
        <taxon>Heteroderidae</taxon>
        <taxon>Heteroderinae</taxon>
        <taxon>Heterodera</taxon>
    </lineage>
</organism>
<keyword evidence="2" id="KW-0689">Ribosomal protein</keyword>
<comment type="caution">
    <text evidence="9">The sequence shown here is derived from an EMBL/GenBank/DDBJ whole genome shotgun (WGS) entry which is preliminary data.</text>
</comment>
<evidence type="ECO:0000256" key="5">
    <source>
        <dbReference type="ARBA" id="ARBA00035233"/>
    </source>
</evidence>
<comment type="function">
    <text evidence="4">Component of the large ribosomal subunit. The ribosome is a large ribonucleoprotein complex responsible for the synthesis of proteins in the cell.</text>
</comment>
<dbReference type="SUPFAM" id="SSF50104">
    <property type="entry name" value="Translation proteins SH3-like domain"/>
    <property type="match status" value="1"/>
</dbReference>
<dbReference type="InterPro" id="IPR008991">
    <property type="entry name" value="Translation_prot_SH3-like_sf"/>
</dbReference>
<evidence type="ECO:0000256" key="7">
    <source>
        <dbReference type="ARBA" id="ARBA00046388"/>
    </source>
</evidence>
<accession>A0ABD2IW87</accession>
<comment type="subunit">
    <text evidence="7">Component of the large ribosomal subunit. May bind IPO9 with low affinity.</text>
</comment>
<dbReference type="FunFam" id="2.30.30.30:FF:000014">
    <property type="entry name" value="60S ribosomal protein L6"/>
    <property type="match status" value="1"/>
</dbReference>
<feature type="domain" description="Large ribosomal subunit protein uL6 N-terminal" evidence="8">
    <location>
        <begin position="3"/>
        <end position="58"/>
    </location>
</feature>
<dbReference type="InterPro" id="IPR014722">
    <property type="entry name" value="Rib_uL2_dom2"/>
</dbReference>
<dbReference type="InterPro" id="IPR041997">
    <property type="entry name" value="Ribosomal_eL6_KOW"/>
</dbReference>
<evidence type="ECO:0000256" key="3">
    <source>
        <dbReference type="ARBA" id="ARBA00023274"/>
    </source>
</evidence>
<protein>
    <recommendedName>
        <fullName evidence="5">Large ribosomal subunit protein eL6</fullName>
    </recommendedName>
    <alternativeName>
        <fullName evidence="6">60S ribosomal protein L6</fullName>
    </alternativeName>
</protein>
<dbReference type="CDD" id="cd13156">
    <property type="entry name" value="KOW_RPL6"/>
    <property type="match status" value="1"/>
</dbReference>
<evidence type="ECO:0000259" key="8">
    <source>
        <dbReference type="Pfam" id="PF03868"/>
    </source>
</evidence>
<evidence type="ECO:0000313" key="10">
    <source>
        <dbReference type="Proteomes" id="UP001620626"/>
    </source>
</evidence>
<dbReference type="Gene3D" id="2.30.30.30">
    <property type="match status" value="1"/>
</dbReference>
<reference evidence="9 10" key="1">
    <citation type="submission" date="2024-10" db="EMBL/GenBank/DDBJ databases">
        <authorList>
            <person name="Kim D."/>
        </authorList>
    </citation>
    <scope>NUCLEOTIDE SEQUENCE [LARGE SCALE GENOMIC DNA]</scope>
    <source>
        <strain evidence="9">BH-2024</strain>
    </source>
</reference>
<comment type="similarity">
    <text evidence="1">Belongs to the eukaryotic ribosomal protein eL6 family.</text>
</comment>
<dbReference type="Pfam" id="PF01159">
    <property type="entry name" value="Ribosomal_L6e"/>
    <property type="match status" value="1"/>
</dbReference>
<dbReference type="PANTHER" id="PTHR10715:SF0">
    <property type="entry name" value="LARGE RIBOSOMAL SUBUNIT PROTEIN EL6"/>
    <property type="match status" value="1"/>
</dbReference>
<evidence type="ECO:0000256" key="6">
    <source>
        <dbReference type="ARBA" id="ARBA00035351"/>
    </source>
</evidence>